<dbReference type="AlphaFoldDB" id="A0A6A4ND91"/>
<evidence type="ECO:0000313" key="3">
    <source>
        <dbReference type="Proteomes" id="UP000447434"/>
    </source>
</evidence>
<dbReference type="Proteomes" id="UP000447434">
    <property type="component" value="Chromosome 25"/>
</dbReference>
<organism evidence="2 3">
    <name type="scientific">Lupinus albus</name>
    <name type="common">White lupine</name>
    <name type="synonym">Lupinus termis</name>
    <dbReference type="NCBI Taxonomy" id="3870"/>
    <lineage>
        <taxon>Eukaryota</taxon>
        <taxon>Viridiplantae</taxon>
        <taxon>Streptophyta</taxon>
        <taxon>Embryophyta</taxon>
        <taxon>Tracheophyta</taxon>
        <taxon>Spermatophyta</taxon>
        <taxon>Magnoliopsida</taxon>
        <taxon>eudicotyledons</taxon>
        <taxon>Gunneridae</taxon>
        <taxon>Pentapetalae</taxon>
        <taxon>rosids</taxon>
        <taxon>fabids</taxon>
        <taxon>Fabales</taxon>
        <taxon>Fabaceae</taxon>
        <taxon>Papilionoideae</taxon>
        <taxon>50 kb inversion clade</taxon>
        <taxon>genistoids sensu lato</taxon>
        <taxon>core genistoids</taxon>
        <taxon>Genisteae</taxon>
        <taxon>Lupinus</taxon>
    </lineage>
</organism>
<proteinExistence type="predicted"/>
<feature type="chain" id="PRO_5025617938" evidence="1">
    <location>
        <begin position="18"/>
        <end position="50"/>
    </location>
</feature>
<gene>
    <name evidence="2" type="ORF">Lalb_Chr25g0288801</name>
</gene>
<protein>
    <submittedName>
        <fullName evidence="2">Uncharacterized protein</fullName>
    </submittedName>
</protein>
<keyword evidence="1" id="KW-0732">Signal</keyword>
<name>A0A6A4ND91_LUPAL</name>
<reference evidence="3" key="1">
    <citation type="journal article" date="2020" name="Nat. Commun.">
        <title>Genome sequence of the cluster root forming white lupin.</title>
        <authorList>
            <person name="Hufnagel B."/>
            <person name="Marques A."/>
            <person name="Soriano A."/>
            <person name="Marques L."/>
            <person name="Divol F."/>
            <person name="Doumas P."/>
            <person name="Sallet E."/>
            <person name="Mancinotti D."/>
            <person name="Carrere S."/>
            <person name="Marande W."/>
            <person name="Arribat S."/>
            <person name="Keller J."/>
            <person name="Huneau C."/>
            <person name="Blein T."/>
            <person name="Aime D."/>
            <person name="Laguerre M."/>
            <person name="Taylor J."/>
            <person name="Schubert V."/>
            <person name="Nelson M."/>
            <person name="Geu-Flores F."/>
            <person name="Crespi M."/>
            <person name="Gallardo-Guerrero K."/>
            <person name="Delaux P.-M."/>
            <person name="Salse J."/>
            <person name="Berges H."/>
            <person name="Guyot R."/>
            <person name="Gouzy J."/>
            <person name="Peret B."/>
        </authorList>
    </citation>
    <scope>NUCLEOTIDE SEQUENCE [LARGE SCALE GENOMIC DNA]</scope>
    <source>
        <strain evidence="3">cv. Amiga</strain>
    </source>
</reference>
<feature type="signal peptide" evidence="1">
    <location>
        <begin position="1"/>
        <end position="17"/>
    </location>
</feature>
<evidence type="ECO:0000313" key="2">
    <source>
        <dbReference type="EMBL" id="KAE9585424.1"/>
    </source>
</evidence>
<sequence>MAALLLIISSSFALLASHRMMFNIYYYNLVAIEIVEVDCGDLNKSIKKIG</sequence>
<evidence type="ECO:0000256" key="1">
    <source>
        <dbReference type="SAM" id="SignalP"/>
    </source>
</evidence>
<accession>A0A6A4ND91</accession>
<comment type="caution">
    <text evidence="2">The sequence shown here is derived from an EMBL/GenBank/DDBJ whole genome shotgun (WGS) entry which is preliminary data.</text>
</comment>
<keyword evidence="3" id="KW-1185">Reference proteome</keyword>
<dbReference type="EMBL" id="WOCE01000025">
    <property type="protein sequence ID" value="KAE9585424.1"/>
    <property type="molecule type" value="Genomic_DNA"/>
</dbReference>